<evidence type="ECO:0000313" key="4">
    <source>
        <dbReference type="Proteomes" id="UP000198716"/>
    </source>
</evidence>
<keyword evidence="3" id="KW-0255">Endonuclease</keyword>
<evidence type="ECO:0000313" key="3">
    <source>
        <dbReference type="EMBL" id="SFE14981.1"/>
    </source>
</evidence>
<dbReference type="PANTHER" id="PTHR35400:SF3">
    <property type="entry name" value="SLL1072 PROTEIN"/>
    <property type="match status" value="1"/>
</dbReference>
<evidence type="ECO:0000259" key="2">
    <source>
        <dbReference type="Pfam" id="PF05685"/>
    </source>
</evidence>
<dbReference type="SUPFAM" id="SSF52980">
    <property type="entry name" value="Restriction endonuclease-like"/>
    <property type="match status" value="1"/>
</dbReference>
<dbReference type="Gene3D" id="3.90.1570.10">
    <property type="entry name" value="tt1808, chain A"/>
    <property type="match status" value="1"/>
</dbReference>
<dbReference type="AlphaFoldDB" id="A0A1I1Y5X8"/>
<dbReference type="GO" id="GO:0004519">
    <property type="term" value="F:endonuclease activity"/>
    <property type="evidence" value="ECO:0007669"/>
    <property type="project" value="UniProtKB-KW"/>
</dbReference>
<keyword evidence="3" id="KW-0378">Hydrolase</keyword>
<organism evidence="3 4">
    <name type="scientific">Actinopolyspora alba</name>
    <dbReference type="NCBI Taxonomy" id="673379"/>
    <lineage>
        <taxon>Bacteria</taxon>
        <taxon>Bacillati</taxon>
        <taxon>Actinomycetota</taxon>
        <taxon>Actinomycetes</taxon>
        <taxon>Actinopolysporales</taxon>
        <taxon>Actinopolysporaceae</taxon>
        <taxon>Actinopolyspora</taxon>
        <taxon>Actinopolyspora alba group</taxon>
    </lineage>
</organism>
<accession>A0A1I1Y5X8</accession>
<dbReference type="EMBL" id="FOMZ01000008">
    <property type="protein sequence ID" value="SFE14981.1"/>
    <property type="molecule type" value="Genomic_DNA"/>
</dbReference>
<feature type="compositionally biased region" description="Basic and acidic residues" evidence="1">
    <location>
        <begin position="1"/>
        <end position="13"/>
    </location>
</feature>
<keyword evidence="3" id="KW-0540">Nuclease</keyword>
<feature type="domain" description="Putative restriction endonuclease" evidence="2">
    <location>
        <begin position="34"/>
        <end position="200"/>
    </location>
</feature>
<dbReference type="InterPro" id="IPR011335">
    <property type="entry name" value="Restrct_endonuc-II-like"/>
</dbReference>
<dbReference type="Pfam" id="PF05685">
    <property type="entry name" value="Uma2"/>
    <property type="match status" value="1"/>
</dbReference>
<proteinExistence type="predicted"/>
<dbReference type="CDD" id="cd06260">
    <property type="entry name" value="DUF820-like"/>
    <property type="match status" value="1"/>
</dbReference>
<dbReference type="PANTHER" id="PTHR35400">
    <property type="entry name" value="SLR1083 PROTEIN"/>
    <property type="match status" value="1"/>
</dbReference>
<dbReference type="Proteomes" id="UP000198716">
    <property type="component" value="Unassembled WGS sequence"/>
</dbReference>
<gene>
    <name evidence="3" type="ORF">SAMN04487819_108194</name>
</gene>
<dbReference type="InterPro" id="IPR012296">
    <property type="entry name" value="Nuclease_put_TT1808"/>
</dbReference>
<keyword evidence="4" id="KW-1185">Reference proteome</keyword>
<name>A0A1I1Y5X8_9ACTN</name>
<protein>
    <submittedName>
        <fullName evidence="3">Endonuclease, Uma2 family (Restriction endonuclease fold)</fullName>
    </submittedName>
</protein>
<feature type="region of interest" description="Disordered" evidence="1">
    <location>
        <begin position="1"/>
        <end position="20"/>
    </location>
</feature>
<dbReference type="InterPro" id="IPR008538">
    <property type="entry name" value="Uma2"/>
</dbReference>
<dbReference type="RefSeq" id="WP_092927693.1">
    <property type="nucleotide sequence ID" value="NZ_FOMZ01000008.1"/>
</dbReference>
<sequence length="203" mass="22269">MRHESDAAGERAVHAAPAYSPPTSTGLFEVWRELDVPEGWRAEIIEERIVLTPPPGHEHNLVADQPHRLFVRNVPDHWAIFQTAGVSVAPRVGLFVSDLSVIPRDRVPSDAEAAPVPAALALLAVEITSPSNPETDRTTKLRAYAGAEVPLYLLVDRYDSGEPTVSLYSDPASGHYRHPVQVPFGDGIELPEPFGFHLDTSRF</sequence>
<reference evidence="4" key="1">
    <citation type="submission" date="2016-10" db="EMBL/GenBank/DDBJ databases">
        <authorList>
            <person name="Varghese N."/>
            <person name="Submissions S."/>
        </authorList>
    </citation>
    <scope>NUCLEOTIDE SEQUENCE [LARGE SCALE GENOMIC DNA]</scope>
    <source>
        <strain evidence="4">DSM 45004</strain>
    </source>
</reference>
<evidence type="ECO:0000256" key="1">
    <source>
        <dbReference type="SAM" id="MobiDB-lite"/>
    </source>
</evidence>